<dbReference type="Pfam" id="PF01399">
    <property type="entry name" value="PCI"/>
    <property type="match status" value="1"/>
</dbReference>
<organism evidence="5 6">
    <name type="scientific">Tilletiaria anomala (strain ATCC 24038 / CBS 436.72 / UBC 951)</name>
    <dbReference type="NCBI Taxonomy" id="1037660"/>
    <lineage>
        <taxon>Eukaryota</taxon>
        <taxon>Fungi</taxon>
        <taxon>Dikarya</taxon>
        <taxon>Basidiomycota</taxon>
        <taxon>Ustilaginomycotina</taxon>
        <taxon>Exobasidiomycetes</taxon>
        <taxon>Georgefischeriales</taxon>
        <taxon>Tilletiariaceae</taxon>
        <taxon>Tilletiaria</taxon>
    </lineage>
</organism>
<dbReference type="InterPro" id="IPR036390">
    <property type="entry name" value="WH_DNA-bd_sf"/>
</dbReference>
<dbReference type="SMART" id="SM00088">
    <property type="entry name" value="PINT"/>
    <property type="match status" value="1"/>
</dbReference>
<gene>
    <name evidence="5" type="ORF">K437DRAFT_249305</name>
</gene>
<dbReference type="STRING" id="1037660.A0A066VNL9"/>
<dbReference type="InterPro" id="IPR049549">
    <property type="entry name" value="RPN7_PSMD6_C"/>
</dbReference>
<protein>
    <submittedName>
        <fullName evidence="5">Putative RPN7-subunit of the regulatory particle of the proteasome</fullName>
    </submittedName>
</protein>
<dbReference type="GO" id="GO:0043161">
    <property type="term" value="P:proteasome-mediated ubiquitin-dependent protein catabolic process"/>
    <property type="evidence" value="ECO:0007669"/>
    <property type="project" value="TreeGrafter"/>
</dbReference>
<dbReference type="PROSITE" id="PS50250">
    <property type="entry name" value="PCI"/>
    <property type="match status" value="1"/>
</dbReference>
<dbReference type="GO" id="GO:0008541">
    <property type="term" value="C:proteasome regulatory particle, lid subcomplex"/>
    <property type="evidence" value="ECO:0007669"/>
    <property type="project" value="UniProtKB-ARBA"/>
</dbReference>
<dbReference type="InterPro" id="IPR045135">
    <property type="entry name" value="Rpn7_N"/>
</dbReference>
<comment type="function">
    <text evidence="2">Component of the 19S cap proteasome complex which acts as a regulatory subunit of the 26S proteasome, involved in the ATP-dependent degradation of ubiquitinated proteins.</text>
</comment>
<dbReference type="InParanoid" id="A0A066VNL9"/>
<keyword evidence="1 5" id="KW-0647">Proteasome</keyword>
<evidence type="ECO:0000313" key="6">
    <source>
        <dbReference type="Proteomes" id="UP000027361"/>
    </source>
</evidence>
<dbReference type="SUPFAM" id="SSF46785">
    <property type="entry name" value="Winged helix' DNA-binding domain"/>
    <property type="match status" value="1"/>
</dbReference>
<dbReference type="InterPro" id="IPR000717">
    <property type="entry name" value="PCI_dom"/>
</dbReference>
<dbReference type="PANTHER" id="PTHR14145">
    <property type="entry name" value="26S PROTESOME SUBUNIT 6"/>
    <property type="match status" value="1"/>
</dbReference>
<name>A0A066VNL9_TILAU</name>
<dbReference type="Pfam" id="PF10602">
    <property type="entry name" value="RPN7"/>
    <property type="match status" value="1"/>
</dbReference>
<dbReference type="PANTHER" id="PTHR14145:SF1">
    <property type="entry name" value="26S PROTEASOME NON-ATPASE REGULATORY SUBUNIT 6"/>
    <property type="match status" value="1"/>
</dbReference>
<dbReference type="SUPFAM" id="SSF48452">
    <property type="entry name" value="TPR-like"/>
    <property type="match status" value="1"/>
</dbReference>
<dbReference type="InterPro" id="IPR011990">
    <property type="entry name" value="TPR-like_helical_dom_sf"/>
</dbReference>
<proteinExistence type="predicted"/>
<dbReference type="AlphaFoldDB" id="A0A066VNL9"/>
<keyword evidence="6" id="KW-1185">Reference proteome</keyword>
<dbReference type="FunFam" id="1.25.40.570:FF:000005">
    <property type="entry name" value="26S proteasome regulatory subunit N7"/>
    <property type="match status" value="1"/>
</dbReference>
<evidence type="ECO:0000313" key="5">
    <source>
        <dbReference type="EMBL" id="KDN41868.1"/>
    </source>
</evidence>
<evidence type="ECO:0000256" key="3">
    <source>
        <dbReference type="ARBA" id="ARBA00093502"/>
    </source>
</evidence>
<dbReference type="FunCoup" id="A0A066VNL9">
    <property type="interactions" value="449"/>
</dbReference>
<dbReference type="GeneID" id="25263322"/>
<dbReference type="HOGENOM" id="CLU_031814_1_1_1"/>
<evidence type="ECO:0000256" key="1">
    <source>
        <dbReference type="ARBA" id="ARBA00022942"/>
    </source>
</evidence>
<dbReference type="OMA" id="RLHCKVD"/>
<sequence length="406" mass="45242">MDEENVFPIPNLKLQQQLFLLVDDSSVSVDRQKARKNAGAELLKGIEEDEMAPYYAALLADPVISKLLPSPVASTSLNHALSSSDLLSNLQAKNRAELERLDGVQKRAEENEGDMEINAVLKDRANYYAKIGDKENAVSAHKLAIEKASGLGSKIDLTLGLIRIGLFFGDTSLVISSIASAKKFVEEGGDWDRRNRLKVYEGLHLLSIRDFHKGGELFLEALSTFTATELLEYNDFIALTVIANTFALKRVDLKKKIIESPEVLQVIDELPHLRQYINSLYSCQYGAFFKALAEVEQAYILPSRTLNPHARFYVKEMRIIAYAQLLESYRSVTLGSMADAFGVSVNFIDSELSRFISSGRLPAVIDKVHGIIETRRPDSKNAQYSKIIKDGDVLLNSLQKLSRTAL</sequence>
<evidence type="ECO:0000256" key="2">
    <source>
        <dbReference type="ARBA" id="ARBA00093435"/>
    </source>
</evidence>
<dbReference type="OrthoDB" id="1452at2759"/>
<reference evidence="5 6" key="1">
    <citation type="submission" date="2014-05" db="EMBL/GenBank/DDBJ databases">
        <title>Draft genome sequence of a rare smut relative, Tilletiaria anomala UBC 951.</title>
        <authorList>
            <consortium name="DOE Joint Genome Institute"/>
            <person name="Toome M."/>
            <person name="Kuo A."/>
            <person name="Henrissat B."/>
            <person name="Lipzen A."/>
            <person name="Tritt A."/>
            <person name="Yoshinaga Y."/>
            <person name="Zane M."/>
            <person name="Barry K."/>
            <person name="Grigoriev I.V."/>
            <person name="Spatafora J.W."/>
            <person name="Aimea M.C."/>
        </authorList>
    </citation>
    <scope>NUCLEOTIDE SEQUENCE [LARGE SCALE GENOMIC DNA]</scope>
    <source>
        <strain evidence="5 6">UBC 951</strain>
    </source>
</reference>
<evidence type="ECO:0000259" key="4">
    <source>
        <dbReference type="PROSITE" id="PS50250"/>
    </source>
</evidence>
<dbReference type="Proteomes" id="UP000027361">
    <property type="component" value="Unassembled WGS sequence"/>
</dbReference>
<feature type="domain" description="PCI" evidence="4">
    <location>
        <begin position="210"/>
        <end position="379"/>
    </location>
</feature>
<dbReference type="Gene3D" id="1.25.40.570">
    <property type="match status" value="1"/>
</dbReference>
<dbReference type="InterPro" id="IPR019585">
    <property type="entry name" value="Rpn7/CSN1"/>
</dbReference>
<accession>A0A066VNL9</accession>
<dbReference type="RefSeq" id="XP_013241869.1">
    <property type="nucleotide sequence ID" value="XM_013386415.1"/>
</dbReference>
<dbReference type="EMBL" id="JMSN01000075">
    <property type="protein sequence ID" value="KDN41868.1"/>
    <property type="molecule type" value="Genomic_DNA"/>
</dbReference>
<comment type="caution">
    <text evidence="5">The sequence shown here is derived from an EMBL/GenBank/DDBJ whole genome shotgun (WGS) entry which is preliminary data.</text>
</comment>
<comment type="subunit">
    <text evidence="3">The 26S proteasome is composed of a core protease, known as the 20S proteasome, capped at one or both ends by the 19S regulatory complex (RC). The RC is composed of at least 18 different subunits in two subcomplexes, the base and the lid, which form the portions proximal and distal to the 20S proteolytic core, respectively. Component of the lid subcomplex of the 19S RC.</text>
</comment>
<dbReference type="Pfam" id="PF21154">
    <property type="entry name" value="RPN7_PSMD6_C"/>
    <property type="match status" value="1"/>
</dbReference>